<name>A0ABD3LHB7_EUCGL</name>
<dbReference type="Gene3D" id="1.10.8.430">
    <property type="entry name" value="Helical domain of apoptotic protease-activating factors"/>
    <property type="match status" value="1"/>
</dbReference>
<comment type="caution">
    <text evidence="9">The sequence shown here is derived from an EMBL/GenBank/DDBJ whole genome shotgun (WGS) entry which is preliminary data.</text>
</comment>
<organism evidence="9 10">
    <name type="scientific">Eucalyptus globulus</name>
    <name type="common">Tasmanian blue gum</name>
    <dbReference type="NCBI Taxonomy" id="34317"/>
    <lineage>
        <taxon>Eukaryota</taxon>
        <taxon>Viridiplantae</taxon>
        <taxon>Streptophyta</taxon>
        <taxon>Embryophyta</taxon>
        <taxon>Tracheophyta</taxon>
        <taxon>Spermatophyta</taxon>
        <taxon>Magnoliopsida</taxon>
        <taxon>eudicotyledons</taxon>
        <taxon>Gunneridae</taxon>
        <taxon>Pentapetalae</taxon>
        <taxon>rosids</taxon>
        <taxon>malvids</taxon>
        <taxon>Myrtales</taxon>
        <taxon>Myrtaceae</taxon>
        <taxon>Myrtoideae</taxon>
        <taxon>Eucalypteae</taxon>
        <taxon>Eucalyptus</taxon>
    </lineage>
</organism>
<gene>
    <name evidence="9" type="ORF">ACJRO7_010369</name>
</gene>
<dbReference type="InterPro" id="IPR001611">
    <property type="entry name" value="Leu-rich_rpt"/>
</dbReference>
<dbReference type="PANTHER" id="PTHR36766:SF40">
    <property type="entry name" value="DISEASE RESISTANCE PROTEIN RGA3"/>
    <property type="match status" value="1"/>
</dbReference>
<dbReference type="Proteomes" id="UP001634007">
    <property type="component" value="Unassembled WGS sequence"/>
</dbReference>
<sequence>MAEAVIGSIAEKIIEIIGSQAIEIVEKLWGIKHELKALKDAVSILQPVLDDAEEQYHHPHIQTWVMQLKDAFYDAQDVLEEFNIEVMRRELRGRNEMMKAVRTFFSSSNQLAFKLKMSDKVRGVRVRIEALNANRIPTLKEHPKKELRNREETHSFIREEDIKGREDDKERVMKFLLDSNMEENVSILPIVGIGGLGKTALAKYVYEDSKFDLKMWVCVSIDFDVKKIMKKMLACAKEEEPVEDTMELLQSKLRAEIDGKKYLLVLDDVWNIEQATWQSLRPLLVGGARGSKILVTTRLPSVETIMATAPPHHLKGLSKNASLDLLLQMTGQKIEEIQDCDMLAIGEEIVRKCSGVPLVVRTVGHLLSSKKTKYEWLRFKDDELPEVFQNEDSIKSVLRLSYDHLPSHLKQCFALCSLFPKDHEIKKQTLVSLWMAEGFIQPSNRSNHLEDIAHGYFTDLRNFFQDFKEDPYTNEETCKMHDLMHDLACLVAGNECWVARDGIEFIKKSTRHISYGPTFNLTGELPISHLEASALRTILSTTNYWKERAQIEQRGPTSESDLRQLIQNFKRLRILGLHGTEVEKVPRSIYKLEHLTYLDLSNNRTLKRLPNSITRLQSLQTLNLNYCHDLEELPSDIKKLVSLQNLGIYDCLKLSYLPRGLGELSSLHRLTRYILPKDKAHAKNYCGLGELNGLNNIRGRLVIENLRYVTYEEVESKDANLKGKHSLESLVLKWDDFDTDDAIIGNRDETLLDRLMPHSNFFPRWMMNSLISFLPNLVEVCFHDCKRCKHLPRLGQLCHLKFLGMRGLTELEYIDSDHSSTLTTSFPSLSKLEILGCEKLKAMPLTPHLEELKLANANAALLKNQMLGINKLKKLKIWDIKFLECLPEECFQSLTSLKSLQIMYCHQLTSLSQGMRHLSSLVVLSIVHCEELDISRDESGNILDFHGLQSLHSVKITHLPKLASLPQWLLQASNLEHLNITHCCNLKDIPEQIEALRSLQRLEIMECPLLTSFPKGMQRVTSLTHLQIHNCPELEKRCERDAGEEWYKIEHIPHVTHESYVPSIGMWNLVSQILHESFFELCFDTLI</sequence>
<dbReference type="Gene3D" id="3.40.50.300">
    <property type="entry name" value="P-loop containing nucleotide triphosphate hydrolases"/>
    <property type="match status" value="1"/>
</dbReference>
<dbReference type="AlphaFoldDB" id="A0ABD3LHB7"/>
<dbReference type="PROSITE" id="PS51450">
    <property type="entry name" value="LRR"/>
    <property type="match status" value="1"/>
</dbReference>
<dbReference type="PRINTS" id="PR00364">
    <property type="entry name" value="DISEASERSIST"/>
</dbReference>
<dbReference type="InterPro" id="IPR027417">
    <property type="entry name" value="P-loop_NTPase"/>
</dbReference>
<dbReference type="Pfam" id="PF23598">
    <property type="entry name" value="LRR_14"/>
    <property type="match status" value="1"/>
</dbReference>
<feature type="domain" description="Disease resistance N-terminal" evidence="6">
    <location>
        <begin position="5"/>
        <end position="95"/>
    </location>
</feature>
<protein>
    <submittedName>
        <fullName evidence="9">Uncharacterized protein</fullName>
    </submittedName>
</protein>
<evidence type="ECO:0000256" key="4">
    <source>
        <dbReference type="ARBA" id="ARBA00022840"/>
    </source>
</evidence>
<dbReference type="SMART" id="SM00367">
    <property type="entry name" value="LRR_CC"/>
    <property type="match status" value="3"/>
</dbReference>
<dbReference type="Pfam" id="PF18052">
    <property type="entry name" value="Rx_N"/>
    <property type="match status" value="1"/>
</dbReference>
<evidence type="ECO:0000313" key="10">
    <source>
        <dbReference type="Proteomes" id="UP001634007"/>
    </source>
</evidence>
<dbReference type="PANTHER" id="PTHR36766">
    <property type="entry name" value="PLANT BROAD-SPECTRUM MILDEW RESISTANCE PROTEIN RPW8"/>
    <property type="match status" value="1"/>
</dbReference>
<dbReference type="Gene3D" id="3.80.10.10">
    <property type="entry name" value="Ribonuclease Inhibitor"/>
    <property type="match status" value="2"/>
</dbReference>
<feature type="domain" description="Disease resistance protein winged helix" evidence="7">
    <location>
        <begin position="418"/>
        <end position="488"/>
    </location>
</feature>
<feature type="domain" description="NB-ARC" evidence="5">
    <location>
        <begin position="166"/>
        <end position="332"/>
    </location>
</feature>
<dbReference type="Pfam" id="PF00931">
    <property type="entry name" value="NB-ARC"/>
    <property type="match status" value="1"/>
</dbReference>
<dbReference type="GO" id="GO:0006952">
    <property type="term" value="P:defense response"/>
    <property type="evidence" value="ECO:0007669"/>
    <property type="project" value="UniProtKB-KW"/>
</dbReference>
<keyword evidence="3" id="KW-0611">Plant defense</keyword>
<accession>A0ABD3LHB7</accession>
<dbReference type="InterPro" id="IPR041118">
    <property type="entry name" value="Rx_N"/>
</dbReference>
<dbReference type="InterPro" id="IPR006553">
    <property type="entry name" value="Leu-rich_rpt_Cys-con_subtyp"/>
</dbReference>
<proteinExistence type="predicted"/>
<dbReference type="Gene3D" id="1.20.5.4130">
    <property type="match status" value="1"/>
</dbReference>
<dbReference type="GO" id="GO:0005524">
    <property type="term" value="F:ATP binding"/>
    <property type="evidence" value="ECO:0007669"/>
    <property type="project" value="UniProtKB-KW"/>
</dbReference>
<dbReference type="FunFam" id="1.10.10.10:FF:000322">
    <property type="entry name" value="Probable disease resistance protein At1g63360"/>
    <property type="match status" value="1"/>
</dbReference>
<evidence type="ECO:0000313" key="9">
    <source>
        <dbReference type="EMBL" id="KAL3749256.1"/>
    </source>
</evidence>
<evidence type="ECO:0000259" key="6">
    <source>
        <dbReference type="Pfam" id="PF18052"/>
    </source>
</evidence>
<evidence type="ECO:0000259" key="5">
    <source>
        <dbReference type="Pfam" id="PF00931"/>
    </source>
</evidence>
<dbReference type="InterPro" id="IPR002182">
    <property type="entry name" value="NB-ARC"/>
</dbReference>
<dbReference type="InterPro" id="IPR042197">
    <property type="entry name" value="Apaf_helical"/>
</dbReference>
<keyword evidence="4" id="KW-0067">ATP-binding</keyword>
<evidence type="ECO:0000256" key="3">
    <source>
        <dbReference type="ARBA" id="ARBA00022821"/>
    </source>
</evidence>
<dbReference type="Pfam" id="PF23559">
    <property type="entry name" value="WHD_DRP"/>
    <property type="match status" value="1"/>
</dbReference>
<dbReference type="EMBL" id="JBJKBG010000002">
    <property type="protein sequence ID" value="KAL3749256.1"/>
    <property type="molecule type" value="Genomic_DNA"/>
</dbReference>
<reference evidence="9 10" key="1">
    <citation type="submission" date="2024-11" db="EMBL/GenBank/DDBJ databases">
        <title>Chromosome-level genome assembly of Eucalyptus globulus Labill. provides insights into its genome evolution.</title>
        <authorList>
            <person name="Li X."/>
        </authorList>
    </citation>
    <scope>NUCLEOTIDE SEQUENCE [LARGE SCALE GENOMIC DNA]</scope>
    <source>
        <strain evidence="9">CL2024</strain>
        <tissue evidence="9">Fresh tender leaves</tissue>
    </source>
</reference>
<keyword evidence="1" id="KW-0677">Repeat</keyword>
<dbReference type="InterPro" id="IPR055414">
    <property type="entry name" value="LRR_R13L4/SHOC2-like"/>
</dbReference>
<dbReference type="Gene3D" id="1.10.10.10">
    <property type="entry name" value="Winged helix-like DNA-binding domain superfamily/Winged helix DNA-binding domain"/>
    <property type="match status" value="1"/>
</dbReference>
<dbReference type="InterPro" id="IPR032675">
    <property type="entry name" value="LRR_dom_sf"/>
</dbReference>
<dbReference type="SUPFAM" id="SSF52540">
    <property type="entry name" value="P-loop containing nucleoside triphosphate hydrolases"/>
    <property type="match status" value="1"/>
</dbReference>
<feature type="domain" description="Disease resistance R13L4/SHOC-2-like LRR" evidence="8">
    <location>
        <begin position="564"/>
        <end position="876"/>
    </location>
</feature>
<evidence type="ECO:0000259" key="8">
    <source>
        <dbReference type="Pfam" id="PF23598"/>
    </source>
</evidence>
<dbReference type="InterPro" id="IPR036388">
    <property type="entry name" value="WH-like_DNA-bd_sf"/>
</dbReference>
<dbReference type="InterPro" id="IPR058922">
    <property type="entry name" value="WHD_DRP"/>
</dbReference>
<evidence type="ECO:0000256" key="1">
    <source>
        <dbReference type="ARBA" id="ARBA00022737"/>
    </source>
</evidence>
<evidence type="ECO:0000259" key="7">
    <source>
        <dbReference type="Pfam" id="PF23559"/>
    </source>
</evidence>
<evidence type="ECO:0000256" key="2">
    <source>
        <dbReference type="ARBA" id="ARBA00022741"/>
    </source>
</evidence>
<keyword evidence="10" id="KW-1185">Reference proteome</keyword>
<keyword evidence="2" id="KW-0547">Nucleotide-binding</keyword>
<dbReference type="GO" id="GO:0051707">
    <property type="term" value="P:response to other organism"/>
    <property type="evidence" value="ECO:0007669"/>
    <property type="project" value="UniProtKB-ARBA"/>
</dbReference>
<dbReference type="SUPFAM" id="SSF52058">
    <property type="entry name" value="L domain-like"/>
    <property type="match status" value="1"/>
</dbReference>